<dbReference type="InterPro" id="IPR056447">
    <property type="entry name" value="REV3_N"/>
</dbReference>
<keyword evidence="5 20" id="KW-0808">Transferase</keyword>
<dbReference type="InterPro" id="IPR036397">
    <property type="entry name" value="RNaseH_sf"/>
</dbReference>
<keyword evidence="6 20" id="KW-0548">Nucleotidyltransferase</keyword>
<evidence type="ECO:0000256" key="1">
    <source>
        <dbReference type="ARBA" id="ARBA00001966"/>
    </source>
</evidence>
<dbReference type="Proteomes" id="UP000236161">
    <property type="component" value="Unassembled WGS sequence"/>
</dbReference>
<evidence type="ECO:0000256" key="18">
    <source>
        <dbReference type="ARBA" id="ARBA00049244"/>
    </source>
</evidence>
<name>A0A2I0ASC9_9ASPA</name>
<dbReference type="GO" id="GO:0051539">
    <property type="term" value="F:4 iron, 4 sulfur cluster binding"/>
    <property type="evidence" value="ECO:0007669"/>
    <property type="project" value="UniProtKB-KW"/>
</dbReference>
<keyword evidence="28" id="KW-1185">Reference proteome</keyword>
<feature type="domain" description="DNA-directed DNA polymerase family B exonuclease" evidence="24">
    <location>
        <begin position="1042"/>
        <end position="1162"/>
    </location>
</feature>
<dbReference type="PANTHER" id="PTHR45812">
    <property type="entry name" value="DNA POLYMERASE ZETA CATALYTIC SUBUNIT"/>
    <property type="match status" value="1"/>
</dbReference>
<dbReference type="InterPro" id="IPR042087">
    <property type="entry name" value="DNA_pol_B_thumb"/>
</dbReference>
<evidence type="ECO:0000313" key="28">
    <source>
        <dbReference type="Proteomes" id="UP000236161"/>
    </source>
</evidence>
<evidence type="ECO:0000256" key="21">
    <source>
        <dbReference type="SAM" id="MobiDB-lite"/>
    </source>
</evidence>
<comment type="catalytic activity">
    <reaction evidence="18 20">
        <text>DNA(n) + a 2'-deoxyribonucleoside 5'-triphosphate = DNA(n+1) + diphosphate</text>
        <dbReference type="Rhea" id="RHEA:22508"/>
        <dbReference type="Rhea" id="RHEA-COMP:17339"/>
        <dbReference type="Rhea" id="RHEA-COMP:17340"/>
        <dbReference type="ChEBI" id="CHEBI:33019"/>
        <dbReference type="ChEBI" id="CHEBI:61560"/>
        <dbReference type="ChEBI" id="CHEBI:173112"/>
        <dbReference type="EC" id="2.7.7.7"/>
    </reaction>
</comment>
<dbReference type="STRING" id="1088818.A0A2I0ASC9"/>
<organism evidence="27 28">
    <name type="scientific">Apostasia shenzhenica</name>
    <dbReference type="NCBI Taxonomy" id="1088818"/>
    <lineage>
        <taxon>Eukaryota</taxon>
        <taxon>Viridiplantae</taxon>
        <taxon>Streptophyta</taxon>
        <taxon>Embryophyta</taxon>
        <taxon>Tracheophyta</taxon>
        <taxon>Spermatophyta</taxon>
        <taxon>Magnoliopsida</taxon>
        <taxon>Liliopsida</taxon>
        <taxon>Asparagales</taxon>
        <taxon>Orchidaceae</taxon>
        <taxon>Apostasioideae</taxon>
        <taxon>Apostasia</taxon>
    </lineage>
</organism>
<dbReference type="SUPFAM" id="SSF56672">
    <property type="entry name" value="DNA/RNA polymerases"/>
    <property type="match status" value="1"/>
</dbReference>
<evidence type="ECO:0000256" key="8">
    <source>
        <dbReference type="ARBA" id="ARBA00022723"/>
    </source>
</evidence>
<evidence type="ECO:0000256" key="3">
    <source>
        <dbReference type="ARBA" id="ARBA00005755"/>
    </source>
</evidence>
<evidence type="ECO:0000256" key="19">
    <source>
        <dbReference type="ARBA" id="ARBA00066055"/>
    </source>
</evidence>
<feature type="domain" description="DNA-directed DNA polymerase family B multifunctional" evidence="23">
    <location>
        <begin position="1304"/>
        <end position="1751"/>
    </location>
</feature>
<evidence type="ECO:0000256" key="22">
    <source>
        <dbReference type="SAM" id="Phobius"/>
    </source>
</evidence>
<dbReference type="FunFam" id="1.10.287.690:FF:000002">
    <property type="entry name" value="DNA polymerase zeta"/>
    <property type="match status" value="1"/>
</dbReference>
<dbReference type="GO" id="GO:0016035">
    <property type="term" value="C:zeta DNA polymerase complex"/>
    <property type="evidence" value="ECO:0007669"/>
    <property type="project" value="InterPro"/>
</dbReference>
<dbReference type="Gene3D" id="1.10.132.60">
    <property type="entry name" value="DNA polymerase family B, C-terminal domain"/>
    <property type="match status" value="1"/>
</dbReference>
<dbReference type="Pfam" id="PF14260">
    <property type="entry name" value="zf-C4pol"/>
    <property type="match status" value="1"/>
</dbReference>
<evidence type="ECO:0000256" key="16">
    <source>
        <dbReference type="ARBA" id="ARBA00023204"/>
    </source>
</evidence>
<dbReference type="Gene3D" id="3.30.420.10">
    <property type="entry name" value="Ribonuclease H-like superfamily/Ribonuclease H"/>
    <property type="match status" value="1"/>
</dbReference>
<dbReference type="InterPro" id="IPR025687">
    <property type="entry name" value="Znf-C4pol"/>
</dbReference>
<gene>
    <name evidence="27" type="primary">POLD1</name>
    <name evidence="27" type="ORF">AXF42_Ash013970</name>
</gene>
<dbReference type="Pfam" id="PF24065">
    <property type="entry name" value="REV3_N"/>
    <property type="match status" value="1"/>
</dbReference>
<dbReference type="InterPro" id="IPR030559">
    <property type="entry name" value="PolZ_Rev3"/>
</dbReference>
<dbReference type="InterPro" id="IPR043502">
    <property type="entry name" value="DNA/RNA_pol_sf"/>
</dbReference>
<feature type="domain" description="C4-type zinc-finger of DNA polymerase delta" evidence="25">
    <location>
        <begin position="1807"/>
        <end position="1880"/>
    </location>
</feature>
<dbReference type="OrthoDB" id="2414538at2759"/>
<dbReference type="SUPFAM" id="SSF53098">
    <property type="entry name" value="Ribonuclease H-like"/>
    <property type="match status" value="1"/>
</dbReference>
<feature type="region of interest" description="Disordered" evidence="21">
    <location>
        <begin position="633"/>
        <end position="663"/>
    </location>
</feature>
<evidence type="ECO:0000256" key="15">
    <source>
        <dbReference type="ARBA" id="ARBA00023125"/>
    </source>
</evidence>
<feature type="transmembrane region" description="Helical" evidence="22">
    <location>
        <begin position="65"/>
        <end position="88"/>
    </location>
</feature>
<dbReference type="FunFam" id="1.10.132.60:FF:000007">
    <property type="entry name" value="DNA polymerase"/>
    <property type="match status" value="1"/>
</dbReference>
<dbReference type="Gene3D" id="1.10.287.690">
    <property type="entry name" value="Helix hairpin bin"/>
    <property type="match status" value="1"/>
</dbReference>
<evidence type="ECO:0000256" key="2">
    <source>
        <dbReference type="ARBA" id="ARBA00004123"/>
    </source>
</evidence>
<evidence type="ECO:0000256" key="12">
    <source>
        <dbReference type="ARBA" id="ARBA00022932"/>
    </source>
</evidence>
<proteinExistence type="inferred from homology"/>
<dbReference type="GO" id="GO:0042276">
    <property type="term" value="P:error-prone translesion synthesis"/>
    <property type="evidence" value="ECO:0007669"/>
    <property type="project" value="TreeGrafter"/>
</dbReference>
<dbReference type="InterPro" id="IPR017964">
    <property type="entry name" value="DNA-dir_DNA_pol_B_CS"/>
</dbReference>
<dbReference type="GO" id="GO:0005634">
    <property type="term" value="C:nucleus"/>
    <property type="evidence" value="ECO:0007669"/>
    <property type="project" value="UniProtKB-SubCell"/>
</dbReference>
<dbReference type="CDD" id="cd05534">
    <property type="entry name" value="POLBc_zeta"/>
    <property type="match status" value="1"/>
</dbReference>
<sequence length="1908" mass="214162">MASQSDSNIFSVRIVSLDYCMSPPIPDLDFCYSSFQGAKVEEVPVIRIYGATPAGQKTCLHVHGVVFFILVIWDISLGFKYTVFFVIFEPAPLSVCSIVLIPSCAWLGIVLGWLVYKLGYSENSPGSSSWQEGLEDTSHHVKASLQEVDKPQCQQLGKARDSVALVEMHFKNILHRDNKDGSVLSKSLQPYESHIPYHLQFLVDYNLYGMSHLHASKVKFRSPVPDCHNAASACHERYDKQANRSRHTCVESKLWLSSSVSSVLVWQDSTSYHDSLDNKYIHLTRRQSTCELEADASAEDIINQKFRINTSLSQSDVRMVQSLIPIWEEECERSGIQEETKHISPNRPLSQSVLRSFLHGIDYNRTLCEFIEACNSFRSDIYSDHEDNDLDNYLKSFNFISKVGFTGDQRHCTFSDIHLLCGEESKNKEASSSQNAFNEDLKCLDIEALGLLSWLASSHTEEEIDSGDQLLHEAILSPSLPAKSYRAVLEIAHRDYEQASQIECLDILDSVEVIPESDGSKEQASSSSGDIMVPFTSGVIPQLDGSFRGNINTPLKGNICETNVPAGGQSVAAEYMRKGSMIGSKSKRNTLLWGTLPFFLRSEGMEVGGESGEKSLDLCSIRDLMRKRRCLRGEKAEADHQKEENKPPGQKEEPIANEKGSFHSVSGDMLSLGPFFLRQNEQNSKSYSSIFPAEVQSNILQNEHTQNSQQSSVKEQNNISIESRNPAAAGWPVPEDESRKLCGVSECKYGDLVLHDTYSRVYNYEKRGSPLNRLKSHSTNHEESFGNKILRLFACEYSNAGNVASKCSGSADAGICDQSFCISKTNSRDFHGGNAFQELIEMTFINKPPADEHIYDSEEKPLAEEVDTNETYGMEKIVPFFPWTTQDLNSHDENLTSTREPVLGIPTHFQNDGSVLYLLTHALTPPSMNNVQEWLLGGSQQFFLLDKTDACTSQHSQENYLKENGSVCQNFNYSAGKKMDDTSAIEKVSNGNWHDLSQISAPDKYGNSNPTPLSQIGFRDPASLGGGQQLTLISMEVSEVSIVLLQLQAESRGDLRPDPKYDAINVLSLVVQEDTSSACEVYILMRAFDEKPCQINNYGISDGNLFFFTEEKLLLQQFVWIITSLDPDILMGWEIQGGSLGYLAERALHLGLNLLRKISRTPFDENKGKPKNPGHPELFDVLPEAAMAESALDASVIGNEWGRAHASGLHVGGRIVLNIWRLMRAELKLNLYTAEAVAEAVLRQKIPFISSRMLNLWYCCGPGVSRHRCIEYVIRRAKLNIQIMDQLDMINRTSELARIFGIDFFSVISRGSQFRVESMLLRLAHTQNYLAISPGYEQVASQPAMECLPLVMEPESGFYIDPVVVLDFQSLYPSMIIAYNLCFCTCLGNVISSRANVLGVSSYFPDVQILKNLRENILLTPNGVMYAPPKVRRGVLPRLLDEILSTRIMVKQAMKKLMPSQLVLKKIFNSRQLALKLIANVTYGYTAAGFSGRMPCAELADSIVQCGRRTLETTILIVNQHKKWKARVIYGDTDSMFVLLKGRSRQDAFRIGNEIASEITKMNPEPVTLKMEKVYHPCFLLTKKRYVGYSYESPEQEKPTFDAKGIETVRRDTCPVVAKTLERSIRLIFETQDLSQVKSYLHRQWARILSEKVSLKDFVFAKEVRLGAYSSRASSLPPAAIVAKKAVQNDPRAVPLYGERVRYVVIHGEPGCRLVDMVVDPCEILDINSPYRLNDLYYINKQIIPTLQRVFGLLGADLNQWFSEIPRVRPTLAKCLSHMFLIESVHDYDKKQIKRSRIDTYYSSKHCALCGVLVHSSTYFCESCSQKESLVAATVVGRASKKERELQHLAALCVHCGGGDWIMESSVQCMSLSCSVFYERRKIQKELRALSSLAVAAGFHHHCDVELF</sequence>
<evidence type="ECO:0000313" key="27">
    <source>
        <dbReference type="EMBL" id="PKA58464.1"/>
    </source>
</evidence>
<dbReference type="PANTHER" id="PTHR45812:SF1">
    <property type="entry name" value="DNA POLYMERASE ZETA CATALYTIC SUBUNIT"/>
    <property type="match status" value="1"/>
</dbReference>
<evidence type="ECO:0000259" key="24">
    <source>
        <dbReference type="Pfam" id="PF03104"/>
    </source>
</evidence>
<evidence type="ECO:0000256" key="20">
    <source>
        <dbReference type="RuleBase" id="RU000442"/>
    </source>
</evidence>
<dbReference type="InterPro" id="IPR006134">
    <property type="entry name" value="DNA-dir_DNA_pol_B_multi_dom"/>
</dbReference>
<feature type="domain" description="DNA polymerase zeta catalytic subunit N-terminal" evidence="26">
    <location>
        <begin position="10"/>
        <end position="63"/>
    </location>
</feature>
<dbReference type="InterPro" id="IPR023211">
    <property type="entry name" value="DNA_pol_palm_dom_sf"/>
</dbReference>
<keyword evidence="10 20" id="KW-0863">Zinc-finger</keyword>
<protein>
    <recommendedName>
        <fullName evidence="20">DNA polymerase</fullName>
        <ecNumber evidence="20">2.7.7.7</ecNumber>
    </recommendedName>
</protein>
<dbReference type="CDD" id="cd05778">
    <property type="entry name" value="DNA_polB_zeta_exo"/>
    <property type="match status" value="1"/>
</dbReference>
<dbReference type="Pfam" id="PF03104">
    <property type="entry name" value="DNA_pol_B_exo1"/>
    <property type="match status" value="1"/>
</dbReference>
<evidence type="ECO:0000256" key="5">
    <source>
        <dbReference type="ARBA" id="ARBA00022679"/>
    </source>
</evidence>
<keyword evidence="9" id="KW-0227">DNA damage</keyword>
<evidence type="ECO:0000256" key="17">
    <source>
        <dbReference type="ARBA" id="ARBA00023242"/>
    </source>
</evidence>
<keyword evidence="11 20" id="KW-0862">Zinc</keyword>
<evidence type="ECO:0000256" key="7">
    <source>
        <dbReference type="ARBA" id="ARBA00022705"/>
    </source>
</evidence>
<evidence type="ECO:0000256" key="14">
    <source>
        <dbReference type="ARBA" id="ARBA00023014"/>
    </source>
</evidence>
<dbReference type="EMBL" id="KZ451953">
    <property type="protein sequence ID" value="PKA58464.1"/>
    <property type="molecule type" value="Genomic_DNA"/>
</dbReference>
<keyword evidence="22" id="KW-1133">Transmembrane helix</keyword>
<comment type="subunit">
    <text evidence="19">Forms DNA polymerase zeta with REV7.</text>
</comment>
<reference evidence="27 28" key="1">
    <citation type="journal article" date="2017" name="Nature">
        <title>The Apostasia genome and the evolution of orchids.</title>
        <authorList>
            <person name="Zhang G.Q."/>
            <person name="Liu K.W."/>
            <person name="Li Z."/>
            <person name="Lohaus R."/>
            <person name="Hsiao Y.Y."/>
            <person name="Niu S.C."/>
            <person name="Wang J.Y."/>
            <person name="Lin Y.C."/>
            <person name="Xu Q."/>
            <person name="Chen L.J."/>
            <person name="Yoshida K."/>
            <person name="Fujiwara S."/>
            <person name="Wang Z.W."/>
            <person name="Zhang Y.Q."/>
            <person name="Mitsuda N."/>
            <person name="Wang M."/>
            <person name="Liu G.H."/>
            <person name="Pecoraro L."/>
            <person name="Huang H.X."/>
            <person name="Xiao X.J."/>
            <person name="Lin M."/>
            <person name="Wu X.Y."/>
            <person name="Wu W.L."/>
            <person name="Chen Y.Y."/>
            <person name="Chang S.B."/>
            <person name="Sakamoto S."/>
            <person name="Ohme-Takagi M."/>
            <person name="Yagi M."/>
            <person name="Zeng S.J."/>
            <person name="Shen C.Y."/>
            <person name="Yeh C.M."/>
            <person name="Luo Y.B."/>
            <person name="Tsai W.C."/>
            <person name="Van de Peer Y."/>
            <person name="Liu Z.J."/>
        </authorList>
    </citation>
    <scope>NUCLEOTIDE SEQUENCE [LARGE SCALE GENOMIC DNA]</scope>
    <source>
        <strain evidence="28">cv. Shenzhen</strain>
        <tissue evidence="27">Stem</tissue>
    </source>
</reference>
<keyword evidence="13 20" id="KW-0408">Iron</keyword>
<dbReference type="SMART" id="SM00486">
    <property type="entry name" value="POLBc"/>
    <property type="match status" value="1"/>
</dbReference>
<evidence type="ECO:0000256" key="6">
    <source>
        <dbReference type="ARBA" id="ARBA00022695"/>
    </source>
</evidence>
<dbReference type="InterPro" id="IPR012337">
    <property type="entry name" value="RNaseH-like_sf"/>
</dbReference>
<dbReference type="InterPro" id="IPR006172">
    <property type="entry name" value="DNA-dir_DNA_pol_B"/>
</dbReference>
<evidence type="ECO:0000259" key="23">
    <source>
        <dbReference type="Pfam" id="PF00136"/>
    </source>
</evidence>
<dbReference type="Gene3D" id="3.30.342.10">
    <property type="entry name" value="DNA Polymerase, chain B, domain 1"/>
    <property type="match status" value="1"/>
</dbReference>
<dbReference type="PROSITE" id="PS00116">
    <property type="entry name" value="DNA_POLYMERASE_B"/>
    <property type="match status" value="1"/>
</dbReference>
<evidence type="ECO:0000256" key="13">
    <source>
        <dbReference type="ARBA" id="ARBA00023004"/>
    </source>
</evidence>
<evidence type="ECO:0000256" key="11">
    <source>
        <dbReference type="ARBA" id="ARBA00022833"/>
    </source>
</evidence>
<accession>A0A2I0ASC9</accession>
<keyword evidence="17 20" id="KW-0539">Nucleus</keyword>
<keyword evidence="14 20" id="KW-0411">Iron-sulfur</keyword>
<feature type="transmembrane region" description="Helical" evidence="22">
    <location>
        <begin position="95"/>
        <end position="116"/>
    </location>
</feature>
<keyword evidence="8 20" id="KW-0479">Metal-binding</keyword>
<dbReference type="GO" id="GO:0008270">
    <property type="term" value="F:zinc ion binding"/>
    <property type="evidence" value="ECO:0007669"/>
    <property type="project" value="UniProtKB-KW"/>
</dbReference>
<dbReference type="PRINTS" id="PR00106">
    <property type="entry name" value="DNAPOLB"/>
</dbReference>
<dbReference type="Gene3D" id="3.90.1600.10">
    <property type="entry name" value="Palm domain of DNA polymerase"/>
    <property type="match status" value="1"/>
</dbReference>
<dbReference type="EC" id="2.7.7.7" evidence="20"/>
<dbReference type="Pfam" id="PF00136">
    <property type="entry name" value="DNA_pol_B"/>
    <property type="match status" value="1"/>
</dbReference>
<keyword evidence="4 20" id="KW-0004">4Fe-4S</keyword>
<dbReference type="GO" id="GO:0003887">
    <property type="term" value="F:DNA-directed DNA polymerase activity"/>
    <property type="evidence" value="ECO:0007669"/>
    <property type="project" value="UniProtKB-KW"/>
</dbReference>
<dbReference type="GO" id="GO:0000724">
    <property type="term" value="P:double-strand break repair via homologous recombination"/>
    <property type="evidence" value="ECO:0007669"/>
    <property type="project" value="TreeGrafter"/>
</dbReference>
<keyword evidence="12 20" id="KW-0239">DNA-directed DNA polymerase</keyword>
<evidence type="ECO:0000256" key="4">
    <source>
        <dbReference type="ARBA" id="ARBA00022485"/>
    </source>
</evidence>
<dbReference type="GO" id="GO:0003677">
    <property type="term" value="F:DNA binding"/>
    <property type="evidence" value="ECO:0007669"/>
    <property type="project" value="UniProtKB-KW"/>
</dbReference>
<keyword evidence="16" id="KW-0234">DNA repair</keyword>
<keyword evidence="15 20" id="KW-0238">DNA-binding</keyword>
<dbReference type="InterPro" id="IPR006133">
    <property type="entry name" value="DNA-dir_DNA_pol_B_exonuc"/>
</dbReference>
<feature type="compositionally biased region" description="Basic and acidic residues" evidence="21">
    <location>
        <begin position="633"/>
        <end position="656"/>
    </location>
</feature>
<evidence type="ECO:0000256" key="9">
    <source>
        <dbReference type="ARBA" id="ARBA00022763"/>
    </source>
</evidence>
<evidence type="ECO:0000256" key="10">
    <source>
        <dbReference type="ARBA" id="ARBA00022771"/>
    </source>
</evidence>
<comment type="cofactor">
    <cofactor evidence="1 20">
        <name>[4Fe-4S] cluster</name>
        <dbReference type="ChEBI" id="CHEBI:49883"/>
    </cofactor>
</comment>
<dbReference type="GO" id="GO:0006260">
    <property type="term" value="P:DNA replication"/>
    <property type="evidence" value="ECO:0007669"/>
    <property type="project" value="UniProtKB-KW"/>
</dbReference>
<comment type="similarity">
    <text evidence="3 20">Belongs to the DNA polymerase type-B family.</text>
</comment>
<keyword evidence="22" id="KW-0472">Membrane</keyword>
<keyword evidence="7 20" id="KW-0235">DNA replication</keyword>
<evidence type="ECO:0000259" key="25">
    <source>
        <dbReference type="Pfam" id="PF14260"/>
    </source>
</evidence>
<evidence type="ECO:0000259" key="26">
    <source>
        <dbReference type="Pfam" id="PF24065"/>
    </source>
</evidence>
<comment type="subcellular location">
    <subcellularLocation>
        <location evidence="2 20">Nucleus</location>
    </subcellularLocation>
</comment>
<dbReference type="GO" id="GO:0000166">
    <property type="term" value="F:nucleotide binding"/>
    <property type="evidence" value="ECO:0007669"/>
    <property type="project" value="InterPro"/>
</dbReference>
<keyword evidence="22" id="KW-0812">Transmembrane</keyword>